<evidence type="ECO:0000313" key="1">
    <source>
        <dbReference type="EMBL" id="OJF15033.1"/>
    </source>
</evidence>
<proteinExistence type="predicted"/>
<evidence type="ECO:0000313" key="2">
    <source>
        <dbReference type="Proteomes" id="UP000182486"/>
    </source>
</evidence>
<accession>A0A1K0FQH2</accession>
<reference evidence="1 2" key="1">
    <citation type="submission" date="2016-09" db="EMBL/GenBank/DDBJ databases">
        <title>Couchioplanes caeruleus draft genome sequence.</title>
        <authorList>
            <person name="Sheehan J."/>
            <person name="Caffrey P."/>
        </authorList>
    </citation>
    <scope>NUCLEOTIDE SEQUENCE [LARGE SCALE GENOMIC DNA]</scope>
    <source>
        <strain evidence="1 2">DSM 43634</strain>
    </source>
</reference>
<dbReference type="SUPFAM" id="SSF53474">
    <property type="entry name" value="alpha/beta-Hydrolases"/>
    <property type="match status" value="1"/>
</dbReference>
<name>A0A1K0FQH2_9ACTN</name>
<sequence>MHYWELAYDRYGTLTVPTETTFLDDLAAHGITDLFVFAHGWGSGEQRSRGLYRSLFPLIEGMAPGTAGFAGIFWPALWFPDPPPEAEERVRAAMEANRPGVADAVVSGAEIARSLVDSFEEGLHPAVTRMGELVDEGVAGVGIDGAEIQQARLDEFHRLLGTVFVTAPQAPEDSGEQVLLFADRPEVAYARIADILGSAPARGDERGFGDLWGKVWNGARDALRMASYYEMKGRAGDIGRRGLGPLLERLGRRLPGVRVHLGGHSFGARLISFALAGIGSAAASPVASVCLVQGAFSHYTFTPLSAMPFGSAGALHRVADRVGGPLVATFTRHDWALGRWYPKASFLARDDIAARVDPALRWGALGADGFRGATPARRLTVLPAGAAYGLAAGTFHSVDAARVIADTRKSAFSGAHSDIVHAEIAWLVAAAAAR</sequence>
<evidence type="ECO:0008006" key="3">
    <source>
        <dbReference type="Google" id="ProtNLM"/>
    </source>
</evidence>
<organism evidence="1 2">
    <name type="scientific">Couchioplanes caeruleus subsp. caeruleus</name>
    <dbReference type="NCBI Taxonomy" id="56427"/>
    <lineage>
        <taxon>Bacteria</taxon>
        <taxon>Bacillati</taxon>
        <taxon>Actinomycetota</taxon>
        <taxon>Actinomycetes</taxon>
        <taxon>Micromonosporales</taxon>
        <taxon>Micromonosporaceae</taxon>
        <taxon>Couchioplanes</taxon>
    </lineage>
</organism>
<dbReference type="RefSeq" id="WP_071803890.1">
    <property type="nucleotide sequence ID" value="NZ_MEIA01000071.1"/>
</dbReference>
<keyword evidence="2" id="KW-1185">Reference proteome</keyword>
<dbReference type="Proteomes" id="UP000182486">
    <property type="component" value="Unassembled WGS sequence"/>
</dbReference>
<dbReference type="EMBL" id="MEIA01000071">
    <property type="protein sequence ID" value="OJF15033.1"/>
    <property type="molecule type" value="Genomic_DNA"/>
</dbReference>
<gene>
    <name evidence="1" type="ORF">BG844_06795</name>
</gene>
<dbReference type="AlphaFoldDB" id="A0A1K0FQH2"/>
<protein>
    <recommendedName>
        <fullName evidence="3">Serine-threonine protein kinase</fullName>
    </recommendedName>
</protein>
<comment type="caution">
    <text evidence="1">The sequence shown here is derived from an EMBL/GenBank/DDBJ whole genome shotgun (WGS) entry which is preliminary data.</text>
</comment>
<dbReference type="InterPro" id="IPR029058">
    <property type="entry name" value="AB_hydrolase_fold"/>
</dbReference>